<sequence length="82" mass="8853">MRRWKIAPNQTYVDRNLEEGYGSAVSSQILQAAKIIKLSCSKNISGPFRSAVCPLFLASATVKKPVNGDKDHLGSPPGVKPN</sequence>
<gene>
    <name evidence="1" type="ORF">V5799_012076</name>
</gene>
<evidence type="ECO:0000313" key="2">
    <source>
        <dbReference type="Proteomes" id="UP001321473"/>
    </source>
</evidence>
<proteinExistence type="predicted"/>
<name>A0AAQ4EFD7_AMBAM</name>
<comment type="caution">
    <text evidence="1">The sequence shown here is derived from an EMBL/GenBank/DDBJ whole genome shotgun (WGS) entry which is preliminary data.</text>
</comment>
<accession>A0AAQ4EFD7</accession>
<dbReference type="Proteomes" id="UP001321473">
    <property type="component" value="Unassembled WGS sequence"/>
</dbReference>
<dbReference type="EMBL" id="JARKHS020016976">
    <property type="protein sequence ID" value="KAK8773390.1"/>
    <property type="molecule type" value="Genomic_DNA"/>
</dbReference>
<keyword evidence="2" id="KW-1185">Reference proteome</keyword>
<dbReference type="AlphaFoldDB" id="A0AAQ4EFD7"/>
<protein>
    <submittedName>
        <fullName evidence="1">Uncharacterized protein</fullName>
    </submittedName>
</protein>
<evidence type="ECO:0000313" key="1">
    <source>
        <dbReference type="EMBL" id="KAK8773390.1"/>
    </source>
</evidence>
<organism evidence="1 2">
    <name type="scientific">Amblyomma americanum</name>
    <name type="common">Lone star tick</name>
    <dbReference type="NCBI Taxonomy" id="6943"/>
    <lineage>
        <taxon>Eukaryota</taxon>
        <taxon>Metazoa</taxon>
        <taxon>Ecdysozoa</taxon>
        <taxon>Arthropoda</taxon>
        <taxon>Chelicerata</taxon>
        <taxon>Arachnida</taxon>
        <taxon>Acari</taxon>
        <taxon>Parasitiformes</taxon>
        <taxon>Ixodida</taxon>
        <taxon>Ixodoidea</taxon>
        <taxon>Ixodidae</taxon>
        <taxon>Amblyomminae</taxon>
        <taxon>Amblyomma</taxon>
    </lineage>
</organism>
<reference evidence="1 2" key="1">
    <citation type="journal article" date="2023" name="Arcadia Sci">
        <title>De novo assembly of a long-read Amblyomma americanum tick genome.</title>
        <authorList>
            <person name="Chou S."/>
            <person name="Poskanzer K.E."/>
            <person name="Rollins M."/>
            <person name="Thuy-Boun P.S."/>
        </authorList>
    </citation>
    <scope>NUCLEOTIDE SEQUENCE [LARGE SCALE GENOMIC DNA]</scope>
    <source>
        <strain evidence="1">F_SG_1</strain>
        <tissue evidence="1">Salivary glands</tissue>
    </source>
</reference>